<gene>
    <name evidence="7" type="ORF">g.5721</name>
    <name evidence="8" type="ORF">g.5722</name>
</gene>
<dbReference type="GO" id="GO:0000045">
    <property type="term" value="P:autophagosome assembly"/>
    <property type="evidence" value="ECO:0007669"/>
    <property type="project" value="TreeGrafter"/>
</dbReference>
<name>A0A1B6CTH3_9HEMI</name>
<comment type="similarity">
    <text evidence="1">Belongs to the ATG10 family.</text>
</comment>
<reference evidence="7" key="1">
    <citation type="submission" date="2015-12" db="EMBL/GenBank/DDBJ databases">
        <title>De novo transcriptome assembly of four potential Pierce s Disease insect vectors from Arizona vineyards.</title>
        <authorList>
            <person name="Tassone E.E."/>
        </authorList>
    </citation>
    <scope>NUCLEOTIDE SEQUENCE</scope>
</reference>
<dbReference type="GO" id="GO:0061651">
    <property type="term" value="F:Atg12 conjugating enzyme activity"/>
    <property type="evidence" value="ECO:0007669"/>
    <property type="project" value="TreeGrafter"/>
</dbReference>
<dbReference type="PANTHER" id="PTHR14957:SF1">
    <property type="entry name" value="UBIQUITIN-LIKE-CONJUGATING ENZYME ATG10"/>
    <property type="match status" value="1"/>
</dbReference>
<dbReference type="GO" id="GO:0005829">
    <property type="term" value="C:cytosol"/>
    <property type="evidence" value="ECO:0007669"/>
    <property type="project" value="TreeGrafter"/>
</dbReference>
<accession>A0A1B6CTH3</accession>
<dbReference type="EMBL" id="GEDC01002627">
    <property type="protein sequence ID" value="JAS34671.1"/>
    <property type="molecule type" value="Transcribed_RNA"/>
</dbReference>
<proteinExistence type="inferred from homology"/>
<dbReference type="Pfam" id="PF03987">
    <property type="entry name" value="Autophagy_act_C"/>
    <property type="match status" value="1"/>
</dbReference>
<evidence type="ECO:0000256" key="5">
    <source>
        <dbReference type="ARBA" id="ARBA00023006"/>
    </source>
</evidence>
<dbReference type="EMBL" id="GEDC01020526">
    <property type="protein sequence ID" value="JAS16772.1"/>
    <property type="molecule type" value="Transcribed_RNA"/>
</dbReference>
<evidence type="ECO:0000256" key="4">
    <source>
        <dbReference type="ARBA" id="ARBA00022786"/>
    </source>
</evidence>
<keyword evidence="3" id="KW-0808">Transferase</keyword>
<evidence type="ECO:0000256" key="6">
    <source>
        <dbReference type="ARBA" id="ARBA00029833"/>
    </source>
</evidence>
<keyword evidence="4" id="KW-0833">Ubl conjugation pathway</keyword>
<evidence type="ECO:0000256" key="1">
    <source>
        <dbReference type="ARBA" id="ARBA00005696"/>
    </source>
</evidence>
<dbReference type="PANTHER" id="PTHR14957">
    <property type="entry name" value="UBIQUITIN-LIKE-CONJUGATING ENZYME ATG10"/>
    <property type="match status" value="1"/>
</dbReference>
<evidence type="ECO:0000256" key="2">
    <source>
        <dbReference type="ARBA" id="ARBA00021099"/>
    </source>
</evidence>
<evidence type="ECO:0000256" key="3">
    <source>
        <dbReference type="ARBA" id="ARBA00022679"/>
    </source>
</evidence>
<keyword evidence="5" id="KW-0072">Autophagy</keyword>
<organism evidence="7">
    <name type="scientific">Clastoptera arizonana</name>
    <name type="common">Arizona spittle bug</name>
    <dbReference type="NCBI Taxonomy" id="38151"/>
    <lineage>
        <taxon>Eukaryota</taxon>
        <taxon>Metazoa</taxon>
        <taxon>Ecdysozoa</taxon>
        <taxon>Arthropoda</taxon>
        <taxon>Hexapoda</taxon>
        <taxon>Insecta</taxon>
        <taxon>Pterygota</taxon>
        <taxon>Neoptera</taxon>
        <taxon>Paraneoptera</taxon>
        <taxon>Hemiptera</taxon>
        <taxon>Auchenorrhyncha</taxon>
        <taxon>Cercopoidea</taxon>
        <taxon>Clastopteridae</taxon>
        <taxon>Clastoptera</taxon>
    </lineage>
</organism>
<dbReference type="Gene3D" id="3.30.1460.50">
    <property type="match status" value="1"/>
</dbReference>
<dbReference type="InterPro" id="IPR007135">
    <property type="entry name" value="Atg3/Atg10"/>
</dbReference>
<dbReference type="GO" id="GO:0000422">
    <property type="term" value="P:autophagy of mitochondrion"/>
    <property type="evidence" value="ECO:0007669"/>
    <property type="project" value="TreeGrafter"/>
</dbReference>
<sequence length="195" mass="23026">MTWEEFLKYVYHFLSVSDEVKEGWTWKELRLGLGGSYLVQQRRERVNNVNEDNYSINGEDFKEQLEDEEENDICSIDSNHEVLTWEYHVLYNPSYATPVLYFNVWNASGKLLALDDVWKMLNVPSHALVEKWQLVTQQEHPLLMRPFFQLHPCKTSQLLSNFSMSKVNPLVSWLSSIGPFFHLYLPLEFGRNMTT</sequence>
<dbReference type="AlphaFoldDB" id="A0A1B6CTH3"/>
<evidence type="ECO:0000313" key="7">
    <source>
        <dbReference type="EMBL" id="JAS16772.1"/>
    </source>
</evidence>
<evidence type="ECO:0000313" key="8">
    <source>
        <dbReference type="EMBL" id="JAS34671.1"/>
    </source>
</evidence>
<dbReference type="GO" id="GO:0032446">
    <property type="term" value="P:protein modification by small protein conjugation"/>
    <property type="evidence" value="ECO:0007669"/>
    <property type="project" value="TreeGrafter"/>
</dbReference>
<protein>
    <recommendedName>
        <fullName evidence="2">Ubiquitin-like-conjugating enzyme ATG10</fullName>
    </recommendedName>
    <alternativeName>
        <fullName evidence="6">Autophagy-related protein 10</fullName>
    </alternativeName>
</protein>